<reference evidence="9 10" key="1">
    <citation type="journal article" date="2011" name="EMBO J.">
        <title>Structural diversity of bacterial flagellar motors.</title>
        <authorList>
            <person name="Chen S."/>
            <person name="Beeby M."/>
            <person name="Murphy G.E."/>
            <person name="Leadbetter J.R."/>
            <person name="Hendrixson D.R."/>
            <person name="Briegel A."/>
            <person name="Li Z."/>
            <person name="Shi J."/>
            <person name="Tocheva E.I."/>
            <person name="Muller A."/>
            <person name="Dobro M.J."/>
            <person name="Jensen G.J."/>
        </authorList>
    </citation>
    <scope>NUCLEOTIDE SEQUENCE [LARGE SCALE GENOMIC DNA]</scope>
    <source>
        <strain evidence="9 10">ATCC 19624</strain>
    </source>
</reference>
<dbReference type="GO" id="GO:0005737">
    <property type="term" value="C:cytoplasm"/>
    <property type="evidence" value="ECO:0007669"/>
    <property type="project" value="TreeGrafter"/>
</dbReference>
<dbReference type="PANTHER" id="PTHR42844">
    <property type="entry name" value="DIHYDRONEOPTERIN ALDOLASE 1-RELATED"/>
    <property type="match status" value="1"/>
</dbReference>
<dbReference type="NCBIfam" id="TIGR00526">
    <property type="entry name" value="folB_dom"/>
    <property type="match status" value="1"/>
</dbReference>
<dbReference type="PANTHER" id="PTHR42844:SF1">
    <property type="entry name" value="DIHYDRONEOPTERIN ALDOLASE 1-RELATED"/>
    <property type="match status" value="1"/>
</dbReference>
<comment type="pathway">
    <text evidence="2">Cofactor biosynthesis; tetrahydrofolate biosynthesis; 2-amino-4-hydroxy-6-hydroxymethyl-7,8-dihydropteridine diphosphate from 7,8-dihydroneopterin triphosphate: step 3/4.</text>
</comment>
<dbReference type="GO" id="GO:0046656">
    <property type="term" value="P:folic acid biosynthetic process"/>
    <property type="evidence" value="ECO:0007669"/>
    <property type="project" value="UniProtKB-KW"/>
</dbReference>
<protein>
    <recommendedName>
        <fullName evidence="4">dihydroneopterin aldolase</fullName>
        <ecNumber evidence="4">4.1.2.25</ecNumber>
    </recommendedName>
    <alternativeName>
        <fullName evidence="7">7,8-dihydroneopterin aldolase</fullName>
    </alternativeName>
</protein>
<dbReference type="InterPro" id="IPR006156">
    <property type="entry name" value="Dihydroneopterin_aldolase"/>
</dbReference>
<dbReference type="EMBL" id="AEGR01000004">
    <property type="protein sequence ID" value="EGI78571.1"/>
    <property type="molecule type" value="Genomic_DNA"/>
</dbReference>
<dbReference type="eggNOG" id="COG1539">
    <property type="taxonomic scope" value="Bacteria"/>
</dbReference>
<evidence type="ECO:0000256" key="1">
    <source>
        <dbReference type="ARBA" id="ARBA00001353"/>
    </source>
</evidence>
<comment type="similarity">
    <text evidence="3">Belongs to the DHNA family.</text>
</comment>
<dbReference type="SMART" id="SM00905">
    <property type="entry name" value="FolB"/>
    <property type="match status" value="2"/>
</dbReference>
<feature type="domain" description="Dihydroneopterin aldolase/epimerase" evidence="8">
    <location>
        <begin position="28"/>
        <end position="139"/>
    </location>
</feature>
<dbReference type="GO" id="GO:0004150">
    <property type="term" value="F:dihydroneopterin aldolase activity"/>
    <property type="evidence" value="ECO:0007669"/>
    <property type="project" value="UniProtKB-EC"/>
</dbReference>
<evidence type="ECO:0000313" key="10">
    <source>
        <dbReference type="Proteomes" id="UP000016368"/>
    </source>
</evidence>
<evidence type="ECO:0000256" key="6">
    <source>
        <dbReference type="ARBA" id="ARBA00023239"/>
    </source>
</evidence>
<proteinExistence type="inferred from homology"/>
<organism evidence="9 10">
    <name type="scientific">Hylemonella gracilis ATCC 19624</name>
    <dbReference type="NCBI Taxonomy" id="887062"/>
    <lineage>
        <taxon>Bacteria</taxon>
        <taxon>Pseudomonadati</taxon>
        <taxon>Pseudomonadota</taxon>
        <taxon>Betaproteobacteria</taxon>
        <taxon>Burkholderiales</taxon>
        <taxon>Comamonadaceae</taxon>
        <taxon>Hylemonella</taxon>
    </lineage>
</organism>
<dbReference type="AlphaFoldDB" id="F3KNS4"/>
<keyword evidence="6" id="KW-0456">Lyase</keyword>
<evidence type="ECO:0000259" key="8">
    <source>
        <dbReference type="SMART" id="SM00905"/>
    </source>
</evidence>
<name>F3KNS4_9BURK</name>
<evidence type="ECO:0000256" key="5">
    <source>
        <dbReference type="ARBA" id="ARBA00022909"/>
    </source>
</evidence>
<evidence type="ECO:0000256" key="2">
    <source>
        <dbReference type="ARBA" id="ARBA00005013"/>
    </source>
</evidence>
<sequence>MTLMNTPSSATLAFAALDPALALNSRVLSLRGHEQLVRIGVHDFEKRAAQRVLFDVDLCVPLSHAPASADQLSSTVDYDPIRELIGRLASQGRYELQETLCDEIVRRLLEDPRVAAVRVATRKPDVYPDSESVGVERIALRQAQPAHRRPTQGNQTLTLTGLRFNANLGILDHEKTTPQPIQVDAELNLGPQPLEPHDDDIKHVLDYRKVRQIIIDECQREHLNLLESMIGKLAHRLLQLPGVRGVRVKIVKLEIFQDCEVAIRAETGEW</sequence>
<dbReference type="Pfam" id="PF02152">
    <property type="entry name" value="FolB"/>
    <property type="match status" value="2"/>
</dbReference>
<dbReference type="Gene3D" id="3.30.1130.10">
    <property type="match status" value="2"/>
</dbReference>
<keyword evidence="5" id="KW-0289">Folate biosynthesis</keyword>
<dbReference type="SUPFAM" id="SSF55620">
    <property type="entry name" value="Tetrahydrobiopterin biosynthesis enzymes-like"/>
    <property type="match status" value="2"/>
</dbReference>
<evidence type="ECO:0000313" key="9">
    <source>
        <dbReference type="EMBL" id="EGI78571.1"/>
    </source>
</evidence>
<gene>
    <name evidence="9" type="ORF">HGR_00340</name>
</gene>
<comment type="catalytic activity">
    <reaction evidence="1">
        <text>7,8-dihydroneopterin = 6-hydroxymethyl-7,8-dihydropterin + glycolaldehyde</text>
        <dbReference type="Rhea" id="RHEA:10540"/>
        <dbReference type="ChEBI" id="CHEBI:17001"/>
        <dbReference type="ChEBI" id="CHEBI:17071"/>
        <dbReference type="ChEBI" id="CHEBI:44841"/>
        <dbReference type="EC" id="4.1.2.25"/>
    </reaction>
</comment>
<evidence type="ECO:0000256" key="7">
    <source>
        <dbReference type="ARBA" id="ARBA00032903"/>
    </source>
</evidence>
<dbReference type="STRING" id="887062.HGR_00340"/>
<dbReference type="EC" id="4.1.2.25" evidence="4"/>
<dbReference type="Proteomes" id="UP000016368">
    <property type="component" value="Unassembled WGS sequence"/>
</dbReference>
<comment type="caution">
    <text evidence="9">The sequence shown here is derived from an EMBL/GenBank/DDBJ whole genome shotgun (WGS) entry which is preliminary data.</text>
</comment>
<accession>F3KNS4</accession>
<evidence type="ECO:0000256" key="4">
    <source>
        <dbReference type="ARBA" id="ARBA00013043"/>
    </source>
</evidence>
<keyword evidence="10" id="KW-1185">Reference proteome</keyword>
<dbReference type="InterPro" id="IPR006157">
    <property type="entry name" value="FolB_dom"/>
</dbReference>
<evidence type="ECO:0000256" key="3">
    <source>
        <dbReference type="ARBA" id="ARBA00005708"/>
    </source>
</evidence>
<dbReference type="InterPro" id="IPR043133">
    <property type="entry name" value="GTP-CH-I_C/QueF"/>
</dbReference>
<feature type="domain" description="Dihydroneopterin aldolase/epimerase" evidence="8">
    <location>
        <begin position="157"/>
        <end position="267"/>
    </location>
</feature>